<name>A0AAN6KMK5_9PEZI</name>
<dbReference type="EMBL" id="JAUJLE010000067">
    <property type="protein sequence ID" value="KAK0991193.1"/>
    <property type="molecule type" value="Genomic_DNA"/>
</dbReference>
<dbReference type="Proteomes" id="UP001175353">
    <property type="component" value="Unassembled WGS sequence"/>
</dbReference>
<reference evidence="1" key="1">
    <citation type="submission" date="2023-06" db="EMBL/GenBank/DDBJ databases">
        <title>Black Yeasts Isolated from many extreme environments.</title>
        <authorList>
            <person name="Coleine C."/>
            <person name="Stajich J.E."/>
            <person name="Selbmann L."/>
        </authorList>
    </citation>
    <scope>NUCLEOTIDE SEQUENCE</scope>
    <source>
        <strain evidence="1">CCFEE 5200</strain>
    </source>
</reference>
<proteinExistence type="predicted"/>
<accession>A0AAN6KMK5</accession>
<comment type="caution">
    <text evidence="1">The sequence shown here is derived from an EMBL/GenBank/DDBJ whole genome shotgun (WGS) entry which is preliminary data.</text>
</comment>
<organism evidence="1 2">
    <name type="scientific">Friedmanniomyces endolithicus</name>
    <dbReference type="NCBI Taxonomy" id="329885"/>
    <lineage>
        <taxon>Eukaryota</taxon>
        <taxon>Fungi</taxon>
        <taxon>Dikarya</taxon>
        <taxon>Ascomycota</taxon>
        <taxon>Pezizomycotina</taxon>
        <taxon>Dothideomycetes</taxon>
        <taxon>Dothideomycetidae</taxon>
        <taxon>Mycosphaerellales</taxon>
        <taxon>Teratosphaeriaceae</taxon>
        <taxon>Friedmanniomyces</taxon>
    </lineage>
</organism>
<protein>
    <submittedName>
        <fullName evidence="1">Uncharacterized protein</fullName>
    </submittedName>
</protein>
<sequence length="216" mass="24313">MVSEAKNEAGPAAAKASPEDVFLRMGFLKHAPEFQALQHLVWKFIKAQAARLKVGAAQIDEPTLLSLVDAFMEKYERNLWPRAPDKASLLKHLNHPGGDPAQGHHDMTKRTVCYDFEGRYQMARDEWRQDMMETGCEITQQELRRMSELAGLLTEFFDFVNGIGDPETELGEAELVRCVVTGREYGGDGMGREGVPEVDEDERKLEEVMGVEGRSE</sequence>
<dbReference type="AlphaFoldDB" id="A0AAN6KMK5"/>
<evidence type="ECO:0000313" key="1">
    <source>
        <dbReference type="EMBL" id="KAK0991193.1"/>
    </source>
</evidence>
<keyword evidence="2" id="KW-1185">Reference proteome</keyword>
<evidence type="ECO:0000313" key="2">
    <source>
        <dbReference type="Proteomes" id="UP001175353"/>
    </source>
</evidence>
<gene>
    <name evidence="1" type="ORF">LTR91_008608</name>
</gene>